<keyword evidence="2" id="KW-1185">Reference proteome</keyword>
<sequence length="64" mass="7597">MEQEFEEGFYSFVRKEAKEYVCVNCGTYSLNPIKHKYISLTEAKVTLKCKQCETEREAIMQMFD</sequence>
<protein>
    <submittedName>
        <fullName evidence="1">Uncharacterized protein</fullName>
    </submittedName>
</protein>
<comment type="caution">
    <text evidence="1">The sequence shown here is derived from an EMBL/GenBank/DDBJ whole genome shotgun (WGS) entry which is preliminary data.</text>
</comment>
<accession>A0A919YJC1</accession>
<reference evidence="1" key="1">
    <citation type="submission" date="2021-03" db="EMBL/GenBank/DDBJ databases">
        <title>Antimicrobial resistance genes in bacteria isolated from Japanese honey, and their potential for conferring macrolide and lincosamide resistance in the American foulbrood pathogen Paenibacillus larvae.</title>
        <authorList>
            <person name="Okamoto M."/>
            <person name="Kumagai M."/>
            <person name="Kanamori H."/>
            <person name="Takamatsu D."/>
        </authorList>
    </citation>
    <scope>NUCLEOTIDE SEQUENCE</scope>
    <source>
        <strain evidence="1">J40TS1</strain>
    </source>
</reference>
<evidence type="ECO:0000313" key="2">
    <source>
        <dbReference type="Proteomes" id="UP000683139"/>
    </source>
</evidence>
<dbReference type="Proteomes" id="UP000683139">
    <property type="component" value="Unassembled WGS sequence"/>
</dbReference>
<proteinExistence type="predicted"/>
<evidence type="ECO:0000313" key="1">
    <source>
        <dbReference type="EMBL" id="GIP14382.1"/>
    </source>
</evidence>
<name>A0A919YJC1_9BACL</name>
<gene>
    <name evidence="1" type="ORF">J40TS1_00240</name>
</gene>
<dbReference type="AlphaFoldDB" id="A0A919YJC1"/>
<dbReference type="EMBL" id="BOSE01000001">
    <property type="protein sequence ID" value="GIP14382.1"/>
    <property type="molecule type" value="Genomic_DNA"/>
</dbReference>
<organism evidence="1 2">
    <name type="scientific">Paenibacillus montaniterrae</name>
    <dbReference type="NCBI Taxonomy" id="429341"/>
    <lineage>
        <taxon>Bacteria</taxon>
        <taxon>Bacillati</taxon>
        <taxon>Bacillota</taxon>
        <taxon>Bacilli</taxon>
        <taxon>Bacillales</taxon>
        <taxon>Paenibacillaceae</taxon>
        <taxon>Paenibacillus</taxon>
    </lineage>
</organism>